<name>A0A564Y0H9_HYMDI</name>
<feature type="region of interest" description="Disordered" evidence="3">
    <location>
        <begin position="1"/>
        <end position="138"/>
    </location>
</feature>
<keyword evidence="2" id="KW-0175">Coiled coil</keyword>
<feature type="region of interest" description="Disordered" evidence="3">
    <location>
        <begin position="454"/>
        <end position="516"/>
    </location>
</feature>
<accession>A0A564Y0H9</accession>
<dbReference type="PANTHER" id="PTHR12587:SF20">
    <property type="entry name" value="LIPRIN-ALPHA, ISOFORM E"/>
    <property type="match status" value="1"/>
</dbReference>
<evidence type="ECO:0000256" key="1">
    <source>
        <dbReference type="ARBA" id="ARBA00022737"/>
    </source>
</evidence>
<dbReference type="SUPFAM" id="SSF47769">
    <property type="entry name" value="SAM/Pointed domain"/>
    <property type="match status" value="2"/>
</dbReference>
<keyword evidence="6" id="KW-1185">Reference proteome</keyword>
<evidence type="ECO:0000313" key="5">
    <source>
        <dbReference type="EMBL" id="VUZ40805.1"/>
    </source>
</evidence>
<dbReference type="Proteomes" id="UP000321570">
    <property type="component" value="Unassembled WGS sequence"/>
</dbReference>
<dbReference type="InterPro" id="IPR013761">
    <property type="entry name" value="SAM/pointed_sf"/>
</dbReference>
<proteinExistence type="predicted"/>
<evidence type="ECO:0000259" key="4">
    <source>
        <dbReference type="PROSITE" id="PS50105"/>
    </source>
</evidence>
<feature type="domain" description="SAM" evidence="4">
    <location>
        <begin position="286"/>
        <end position="342"/>
    </location>
</feature>
<dbReference type="EMBL" id="CABIJS010000044">
    <property type="protein sequence ID" value="VUZ40805.1"/>
    <property type="molecule type" value="Genomic_DNA"/>
</dbReference>
<gene>
    <name evidence="5" type="ORF">WMSIL1_LOCUS1921</name>
</gene>
<dbReference type="GO" id="GO:0048786">
    <property type="term" value="C:presynaptic active zone"/>
    <property type="evidence" value="ECO:0007669"/>
    <property type="project" value="TreeGrafter"/>
</dbReference>
<dbReference type="Gene3D" id="1.10.150.50">
    <property type="entry name" value="Transcription Factor, Ets-1"/>
    <property type="match status" value="3"/>
</dbReference>
<dbReference type="Pfam" id="PF00536">
    <property type="entry name" value="SAM_1"/>
    <property type="match status" value="2"/>
</dbReference>
<feature type="compositionally biased region" description="Basic and acidic residues" evidence="3">
    <location>
        <begin position="128"/>
        <end position="138"/>
    </location>
</feature>
<sequence length="516" mass="58230">MRGPVDQREYVSVASQVPRYGPGGKPHPGDIPEAVNMHPQLDSRRRPIDNFRTTPRPDDVFWSPPESHMYQNTRMLDSPLDTMDTRGQRTGPGNRHRPKDLQKLDEEGYPLHPSNSRQQEPPIPRRQWNPEDPNRSLPRDVSLEVEKAKSRFPPHSAQEEKRWQRSEDLIDTALRTKIPFAVWNAATVVAWLEHWVGMPAWYVAACRANITSGGMIASLSDQEVQRELGISNPLHRLKLRVAVQEMIAYTSNPGTATSNAGTSGIAPIDLPLLQANLNHEWVGNMWLATLGLTQYRRQFMECLVDGRMLEHLTKRDLRVHLKVVDGFHRLSIQCGIALLKRFNYDIDAIEERRLACLNKDTDLIVWTNDRVTNWLTTLGILDTNISLDQSGLHGAVLALDAEMDTPTLATVLQIPNSNIEARELLEYHLFNLVKPYRSLRLSYINLDNPAFTSDEREDYPWENEEVGMEVEDPTGGYKESTPQRGGGPPLTDASYSSSSVGKSIPPSSSSAKGHIH</sequence>
<evidence type="ECO:0000313" key="6">
    <source>
        <dbReference type="Proteomes" id="UP000321570"/>
    </source>
</evidence>
<feature type="compositionally biased region" description="Low complexity" evidence="3">
    <location>
        <begin position="494"/>
        <end position="510"/>
    </location>
</feature>
<dbReference type="PROSITE" id="PS50105">
    <property type="entry name" value="SAM_DOMAIN"/>
    <property type="match status" value="2"/>
</dbReference>
<dbReference type="InterPro" id="IPR001660">
    <property type="entry name" value="SAM"/>
</dbReference>
<dbReference type="SMART" id="SM00454">
    <property type="entry name" value="SAM"/>
    <property type="match status" value="3"/>
</dbReference>
<feature type="compositionally biased region" description="Basic and acidic residues" evidence="3">
    <location>
        <begin position="41"/>
        <end position="59"/>
    </location>
</feature>
<feature type="domain" description="SAM" evidence="4">
    <location>
        <begin position="183"/>
        <end position="249"/>
    </location>
</feature>
<reference evidence="5 6" key="1">
    <citation type="submission" date="2019-07" db="EMBL/GenBank/DDBJ databases">
        <authorList>
            <person name="Jastrzebski P J."/>
            <person name="Paukszto L."/>
            <person name="Jastrzebski P J."/>
        </authorList>
    </citation>
    <scope>NUCLEOTIDE SEQUENCE [LARGE SCALE GENOMIC DNA]</scope>
    <source>
        <strain evidence="5 6">WMS-il1</strain>
    </source>
</reference>
<keyword evidence="1" id="KW-0677">Repeat</keyword>
<protein>
    <recommendedName>
        <fullName evidence="4">SAM domain-containing protein</fullName>
    </recommendedName>
</protein>
<dbReference type="AlphaFoldDB" id="A0A564Y0H9"/>
<organism evidence="5 6">
    <name type="scientific">Hymenolepis diminuta</name>
    <name type="common">Rat tapeworm</name>
    <dbReference type="NCBI Taxonomy" id="6216"/>
    <lineage>
        <taxon>Eukaryota</taxon>
        <taxon>Metazoa</taxon>
        <taxon>Spiralia</taxon>
        <taxon>Lophotrochozoa</taxon>
        <taxon>Platyhelminthes</taxon>
        <taxon>Cestoda</taxon>
        <taxon>Eucestoda</taxon>
        <taxon>Cyclophyllidea</taxon>
        <taxon>Hymenolepididae</taxon>
        <taxon>Hymenolepis</taxon>
    </lineage>
</organism>
<dbReference type="PANTHER" id="PTHR12587">
    <property type="entry name" value="LAR INTERACTING PROTEIN LIP -RELATED PROTEIN"/>
    <property type="match status" value="1"/>
</dbReference>
<feature type="compositionally biased region" description="Acidic residues" evidence="3">
    <location>
        <begin position="455"/>
        <end position="472"/>
    </location>
</feature>
<dbReference type="GO" id="GO:0050808">
    <property type="term" value="P:synapse organization"/>
    <property type="evidence" value="ECO:0007669"/>
    <property type="project" value="TreeGrafter"/>
</dbReference>
<evidence type="ECO:0000256" key="2">
    <source>
        <dbReference type="ARBA" id="ARBA00023054"/>
    </source>
</evidence>
<dbReference type="InterPro" id="IPR029515">
    <property type="entry name" value="Liprin"/>
</dbReference>
<evidence type="ECO:0000256" key="3">
    <source>
        <dbReference type="SAM" id="MobiDB-lite"/>
    </source>
</evidence>